<comment type="caution">
    <text evidence="2">The sequence shown here is derived from an EMBL/GenBank/DDBJ whole genome shotgun (WGS) entry which is preliminary data.</text>
</comment>
<gene>
    <name evidence="2" type="ORF">H6A01_10030</name>
</gene>
<organism evidence="2 3">
    <name type="scientific">Veillonella magna</name>
    <dbReference type="NCBI Taxonomy" id="464322"/>
    <lineage>
        <taxon>Bacteria</taxon>
        <taxon>Bacillati</taxon>
        <taxon>Bacillota</taxon>
        <taxon>Negativicutes</taxon>
        <taxon>Veillonellales</taxon>
        <taxon>Veillonellaceae</taxon>
        <taxon>Veillonella</taxon>
    </lineage>
</organism>
<dbReference type="RefSeq" id="WP_028255506.1">
    <property type="nucleotide sequence ID" value="NZ_CALXQD010000016.1"/>
</dbReference>
<dbReference type="PANTHER" id="PTHR43267">
    <property type="entry name" value="TRNA THREONYLCARBAMOYLADENOSINE DEHYDRATASE"/>
    <property type="match status" value="1"/>
</dbReference>
<feature type="domain" description="THIF-type NAD/FAD binding fold" evidence="1">
    <location>
        <begin position="11"/>
        <end position="230"/>
    </location>
</feature>
<accession>A0ABS2GK57</accession>
<evidence type="ECO:0000259" key="1">
    <source>
        <dbReference type="Pfam" id="PF00899"/>
    </source>
</evidence>
<sequence>MEHMLTRLEWLVGKENIETLASKSVLLFGVGGVGGFAMEALVRSGIGRIVIVDGDAVSISNLNRQLIATKDTIGRRKVDVAKERIQSIRSDIVVETYDMVYNGEAHKDFIASLQVDYVIDAIDMVSAKLSIIETCQRLGIPCISSMGTGNKMHPELLRITDISKTHTCPLAKVMRRELRKRGIKRQTVIFSEETPMTPHRDDDSRSPGSCAFVPSVSGLMMASFVIRTFLEVD</sequence>
<keyword evidence="3" id="KW-1185">Reference proteome</keyword>
<dbReference type="EMBL" id="JACJLA010000029">
    <property type="protein sequence ID" value="MBM6913647.1"/>
    <property type="molecule type" value="Genomic_DNA"/>
</dbReference>
<dbReference type="SUPFAM" id="SSF69572">
    <property type="entry name" value="Activating enzymes of the ubiquitin-like proteins"/>
    <property type="match status" value="1"/>
</dbReference>
<name>A0ABS2GK57_9FIRM</name>
<dbReference type="InterPro" id="IPR035985">
    <property type="entry name" value="Ubiquitin-activating_enz"/>
</dbReference>
<dbReference type="Pfam" id="PF00899">
    <property type="entry name" value="ThiF"/>
    <property type="match status" value="1"/>
</dbReference>
<dbReference type="Proteomes" id="UP000707138">
    <property type="component" value="Unassembled WGS sequence"/>
</dbReference>
<evidence type="ECO:0000313" key="2">
    <source>
        <dbReference type="EMBL" id="MBM6913647.1"/>
    </source>
</evidence>
<dbReference type="InterPro" id="IPR000594">
    <property type="entry name" value="ThiF_NAD_FAD-bd"/>
</dbReference>
<protein>
    <submittedName>
        <fullName evidence="2">tRNA threonylcarbamoyladenosine dehydratase</fullName>
    </submittedName>
</protein>
<dbReference type="Gene3D" id="3.40.50.720">
    <property type="entry name" value="NAD(P)-binding Rossmann-like Domain"/>
    <property type="match status" value="1"/>
</dbReference>
<dbReference type="InterPro" id="IPR045886">
    <property type="entry name" value="ThiF/MoeB/HesA"/>
</dbReference>
<dbReference type="PANTHER" id="PTHR43267:SF1">
    <property type="entry name" value="TRNA THREONYLCARBAMOYLADENOSINE DEHYDRATASE"/>
    <property type="match status" value="1"/>
</dbReference>
<dbReference type="CDD" id="cd00755">
    <property type="entry name" value="YgdL_like"/>
    <property type="match status" value="1"/>
</dbReference>
<proteinExistence type="predicted"/>
<evidence type="ECO:0000313" key="3">
    <source>
        <dbReference type="Proteomes" id="UP000707138"/>
    </source>
</evidence>
<reference evidence="2 3" key="1">
    <citation type="journal article" date="2021" name="Sci. Rep.">
        <title>The distribution of antibiotic resistance genes in chicken gut microbiota commensals.</title>
        <authorList>
            <person name="Juricova H."/>
            <person name="Matiasovicova J."/>
            <person name="Kubasova T."/>
            <person name="Cejkova D."/>
            <person name="Rychlik I."/>
        </authorList>
    </citation>
    <scope>NUCLEOTIDE SEQUENCE [LARGE SCALE GENOMIC DNA]</scope>
    <source>
        <strain evidence="2 3">An537</strain>
    </source>
</reference>